<evidence type="ECO:0000256" key="1">
    <source>
        <dbReference type="ARBA" id="ARBA00005417"/>
    </source>
</evidence>
<dbReference type="CDD" id="cd03257">
    <property type="entry name" value="ABC_NikE_OppD_transporters"/>
    <property type="match status" value="2"/>
</dbReference>
<dbReference type="InterPro" id="IPR027417">
    <property type="entry name" value="P-loop_NTPase"/>
</dbReference>
<dbReference type="InterPro" id="IPR003439">
    <property type="entry name" value="ABC_transporter-like_ATP-bd"/>
</dbReference>
<dbReference type="AlphaFoldDB" id="A0A5S4GNN1"/>
<dbReference type="FunFam" id="3.40.50.300:FF:000016">
    <property type="entry name" value="Oligopeptide ABC transporter ATP-binding component"/>
    <property type="match status" value="2"/>
</dbReference>
<dbReference type="InterPro" id="IPR017871">
    <property type="entry name" value="ABC_transporter-like_CS"/>
</dbReference>
<dbReference type="PROSITE" id="PS50893">
    <property type="entry name" value="ABC_TRANSPORTER_2"/>
    <property type="match status" value="2"/>
</dbReference>
<keyword evidence="4 6" id="KW-0067">ATP-binding</keyword>
<evidence type="ECO:0000256" key="3">
    <source>
        <dbReference type="ARBA" id="ARBA00022741"/>
    </source>
</evidence>
<dbReference type="GO" id="GO:0055085">
    <property type="term" value="P:transmembrane transport"/>
    <property type="evidence" value="ECO:0007669"/>
    <property type="project" value="UniProtKB-ARBA"/>
</dbReference>
<feature type="domain" description="ABC transporter" evidence="5">
    <location>
        <begin position="343"/>
        <end position="590"/>
    </location>
</feature>
<dbReference type="GO" id="GO:0015833">
    <property type="term" value="P:peptide transport"/>
    <property type="evidence" value="ECO:0007669"/>
    <property type="project" value="InterPro"/>
</dbReference>
<dbReference type="Pfam" id="PF00005">
    <property type="entry name" value="ABC_tran"/>
    <property type="match status" value="2"/>
</dbReference>
<dbReference type="NCBIfam" id="TIGR01727">
    <property type="entry name" value="oligo_HPY"/>
    <property type="match status" value="2"/>
</dbReference>
<dbReference type="OrthoDB" id="2986442at2"/>
<dbReference type="InterPro" id="IPR003593">
    <property type="entry name" value="AAA+_ATPase"/>
</dbReference>
<dbReference type="RefSeq" id="WP_138694546.1">
    <property type="nucleotide sequence ID" value="NZ_JBHSAZ010000010.1"/>
</dbReference>
<evidence type="ECO:0000313" key="7">
    <source>
        <dbReference type="Proteomes" id="UP000306628"/>
    </source>
</evidence>
<dbReference type="Gene3D" id="3.40.50.300">
    <property type="entry name" value="P-loop containing nucleotide triphosphate hydrolases"/>
    <property type="match status" value="2"/>
</dbReference>
<organism evidence="6 7">
    <name type="scientific">Nonomuraea zeae</name>
    <dbReference type="NCBI Taxonomy" id="1642303"/>
    <lineage>
        <taxon>Bacteria</taxon>
        <taxon>Bacillati</taxon>
        <taxon>Actinomycetota</taxon>
        <taxon>Actinomycetes</taxon>
        <taxon>Streptosporangiales</taxon>
        <taxon>Streptosporangiaceae</taxon>
        <taxon>Nonomuraea</taxon>
    </lineage>
</organism>
<reference evidence="6 7" key="1">
    <citation type="submission" date="2019-05" db="EMBL/GenBank/DDBJ databases">
        <title>Draft genome sequence of Nonomuraea zeae DSM 100528.</title>
        <authorList>
            <person name="Saricaoglu S."/>
            <person name="Isik K."/>
        </authorList>
    </citation>
    <scope>NUCLEOTIDE SEQUENCE [LARGE SCALE GENOMIC DNA]</scope>
    <source>
        <strain evidence="6 7">DSM 100528</strain>
    </source>
</reference>
<dbReference type="PANTHER" id="PTHR43776:SF7">
    <property type="entry name" value="D,D-DIPEPTIDE TRANSPORT ATP-BINDING PROTEIN DDPF-RELATED"/>
    <property type="match status" value="1"/>
</dbReference>
<dbReference type="GO" id="GO:0016887">
    <property type="term" value="F:ATP hydrolysis activity"/>
    <property type="evidence" value="ECO:0007669"/>
    <property type="project" value="InterPro"/>
</dbReference>
<keyword evidence="3" id="KW-0547">Nucleotide-binding</keyword>
<accession>A0A5S4GNN1</accession>
<dbReference type="InterPro" id="IPR050319">
    <property type="entry name" value="ABC_transp_ATP-bind"/>
</dbReference>
<name>A0A5S4GNN1_9ACTN</name>
<keyword evidence="2" id="KW-0813">Transport</keyword>
<feature type="domain" description="ABC transporter" evidence="5">
    <location>
        <begin position="5"/>
        <end position="250"/>
    </location>
</feature>
<protein>
    <submittedName>
        <fullName evidence="6">ABC transporter ATP-binding protein</fullName>
    </submittedName>
</protein>
<dbReference type="GO" id="GO:0005524">
    <property type="term" value="F:ATP binding"/>
    <property type="evidence" value="ECO:0007669"/>
    <property type="project" value="UniProtKB-KW"/>
</dbReference>
<evidence type="ECO:0000256" key="4">
    <source>
        <dbReference type="ARBA" id="ARBA00022840"/>
    </source>
</evidence>
<sequence length="671" mass="72597">MSPVLEVSDLNVSFGDVHAVRGVSYSVRPGEVLGIVGESGSGKSVTSAAVMGLLPPGARVTGSVRLHGQELIGASERMLTSFRGKTMSMVFQDPLSALTPVYRVGDQIAEAVRVHQRVSKETALVKAIELLELVGIPHPVERALAFPHEFSGGMRQRVVIAMAIANDPDVIICDEPTTALDVTIQAQVLEVLKKAQEKTGAAIIMITHDLGVVAGFADRVLVMYAGRPVEVGDVDDIYYRMRMPYTVGLLASIPRVDRSGRQPLAPIEGNPPSPAALPPGCPFAPRCPMRVEACDEGEPPLFEVGTGHRAACIRWEDVHPHHPGKHAAPSRRELVVRGERTVLEVRDLVKDFPLLKGAVFKRRVGTVHAVAGVGFDIRHGETLGLVGESGSGKTTTLTQILELAAPQQGRIVVLGHDTARLTGAQRTEIRRDMQVVFQDPLASLDPRMTVHDILAEPLRTHGVAPGRRIGELLALVGLDASHAARYPQDFSGGQRQRICIARALALEPQLLVLDEPVSALDVSIQAGVINLLDSLKARLGLSYLFVAHDLAVVRYIADRVAVMYLGRIAEIGQVDAVYDAPAHPYTQALLSAIPLPDPVRERSRERILLEGDLPSPANPPTGCRFRTRCPKFRAELTDAERRLCVDVEPEVRPLGDDQGAACHYAARREVV</sequence>
<dbReference type="EMBL" id="VCKX01000154">
    <property type="protein sequence ID" value="TMR27960.1"/>
    <property type="molecule type" value="Genomic_DNA"/>
</dbReference>
<dbReference type="NCBIfam" id="NF008453">
    <property type="entry name" value="PRK11308.1"/>
    <property type="match status" value="2"/>
</dbReference>
<proteinExistence type="inferred from homology"/>
<keyword evidence="7" id="KW-1185">Reference proteome</keyword>
<dbReference type="Pfam" id="PF08352">
    <property type="entry name" value="oligo_HPY"/>
    <property type="match status" value="2"/>
</dbReference>
<dbReference type="SMART" id="SM00382">
    <property type="entry name" value="AAA"/>
    <property type="match status" value="2"/>
</dbReference>
<comment type="caution">
    <text evidence="6">The sequence shown here is derived from an EMBL/GenBank/DDBJ whole genome shotgun (WGS) entry which is preliminary data.</text>
</comment>
<dbReference type="PROSITE" id="PS00211">
    <property type="entry name" value="ABC_TRANSPORTER_1"/>
    <property type="match status" value="2"/>
</dbReference>
<evidence type="ECO:0000313" key="6">
    <source>
        <dbReference type="EMBL" id="TMR27960.1"/>
    </source>
</evidence>
<evidence type="ECO:0000256" key="2">
    <source>
        <dbReference type="ARBA" id="ARBA00022448"/>
    </source>
</evidence>
<gene>
    <name evidence="6" type="ORF">ETD85_37340</name>
</gene>
<dbReference type="PANTHER" id="PTHR43776">
    <property type="entry name" value="TRANSPORT ATP-BINDING PROTEIN"/>
    <property type="match status" value="1"/>
</dbReference>
<comment type="similarity">
    <text evidence="1">Belongs to the ABC transporter superfamily.</text>
</comment>
<dbReference type="InterPro" id="IPR013563">
    <property type="entry name" value="Oligopep_ABC_C"/>
</dbReference>
<evidence type="ECO:0000259" key="5">
    <source>
        <dbReference type="PROSITE" id="PS50893"/>
    </source>
</evidence>
<dbReference type="Proteomes" id="UP000306628">
    <property type="component" value="Unassembled WGS sequence"/>
</dbReference>
<dbReference type="SUPFAM" id="SSF52540">
    <property type="entry name" value="P-loop containing nucleoside triphosphate hydrolases"/>
    <property type="match status" value="2"/>
</dbReference>
<dbReference type="NCBIfam" id="NF007739">
    <property type="entry name" value="PRK10419.1"/>
    <property type="match status" value="2"/>
</dbReference>